<feature type="active site" description="Proton acceptor; specific for (R)-substrate epimerization" evidence="5">
    <location>
        <position position="162"/>
    </location>
</feature>
<feature type="binding site" evidence="6">
    <location>
        <position position="216"/>
    </location>
    <ligand>
        <name>Mg(2+)</name>
        <dbReference type="ChEBI" id="CHEBI:18420"/>
    </ligand>
</feature>
<dbReference type="RefSeq" id="WP_148910089.1">
    <property type="nucleotide sequence ID" value="NZ_VNHX01000028.1"/>
</dbReference>
<dbReference type="InterPro" id="IPR034603">
    <property type="entry name" value="Dipeptide_epimerase"/>
</dbReference>
<dbReference type="Pfam" id="PF13378">
    <property type="entry name" value="MR_MLE_C"/>
    <property type="match status" value="1"/>
</dbReference>
<evidence type="ECO:0000256" key="7">
    <source>
        <dbReference type="RuleBase" id="RU366006"/>
    </source>
</evidence>
<keyword evidence="3 6" id="KW-0460">Magnesium</keyword>
<gene>
    <name evidence="9" type="ORF">BC792_12821</name>
</gene>
<dbReference type="GO" id="GO:0016855">
    <property type="term" value="F:racemase and epimerase activity, acting on amino acids and derivatives"/>
    <property type="evidence" value="ECO:0007669"/>
    <property type="project" value="UniProtKB-UniRule"/>
</dbReference>
<dbReference type="CDD" id="cd03319">
    <property type="entry name" value="L-Ala-DL-Glu_epimerase"/>
    <property type="match status" value="1"/>
</dbReference>
<dbReference type="SUPFAM" id="SSF51604">
    <property type="entry name" value="Enolase C-terminal domain-like"/>
    <property type="match status" value="1"/>
</dbReference>
<keyword evidence="2 6" id="KW-0479">Metal-binding</keyword>
<name>A0A5S5D3C1_9SPHI</name>
<comment type="caution">
    <text evidence="9">The sequence shown here is derived from an EMBL/GenBank/DDBJ whole genome shotgun (WGS) entry which is preliminary data.</text>
</comment>
<sequence length="355" mass="38618">MKIKGINAYKKSLPLKKPYTIARTVVSSVEIVFLEIVLENGMVGLGSSSTDEDVVGENADHTLADLTQDGAALLVGKNIQSFFGLIQEARRRYPLHPGTQAAIDLALHDAFGKWAGVAVVDFYGRHHTELPTSVTIGIKGVAETLSEAKGYKELGFKVLKVKTGLDVAEDVERIYKLRETFGTHFIIRVDANTGYGIPEILDFAEQTKTLHVELIEQPLPPGNEDAIRALPESIRGKLAADESLKNTRSAIELCEGLPYGIFNIKLMKCGGIAAALEIATVARQFDVRLFWGCNDESIASITGALHAAFACPHTQYIDLDGSLDLAEDFVEGGFILKEGMMRLPEAPGLGLRHIM</sequence>
<dbReference type="InterPro" id="IPR013341">
    <property type="entry name" value="Mandelate_racemase_N_dom"/>
</dbReference>
<comment type="cofactor">
    <cofactor evidence="6 7">
        <name>Mg(2+)</name>
        <dbReference type="ChEBI" id="CHEBI:18420"/>
    </cofactor>
    <text evidence="6 7">Binds 1 Mg(2+) ion per subunit.</text>
</comment>
<dbReference type="SFLD" id="SFLDS00001">
    <property type="entry name" value="Enolase"/>
    <property type="match status" value="1"/>
</dbReference>
<dbReference type="SFLD" id="SFLDG00180">
    <property type="entry name" value="muconate_cycloisomerase"/>
    <property type="match status" value="1"/>
</dbReference>
<dbReference type="InterPro" id="IPR029065">
    <property type="entry name" value="Enolase_C-like"/>
</dbReference>
<dbReference type="EMBL" id="VNHX01000028">
    <property type="protein sequence ID" value="TYP89302.1"/>
    <property type="molecule type" value="Genomic_DNA"/>
</dbReference>
<protein>
    <recommendedName>
        <fullName evidence="7">Dipeptide epimerase</fullName>
        <ecNumber evidence="7">5.1.1.-</ecNumber>
    </recommendedName>
</protein>
<proteinExistence type="inferred from homology"/>
<evidence type="ECO:0000256" key="5">
    <source>
        <dbReference type="PIRSR" id="PIRSR634603-1"/>
    </source>
</evidence>
<dbReference type="EC" id="5.1.1.-" evidence="7"/>
<dbReference type="PANTHER" id="PTHR48073:SF2">
    <property type="entry name" value="O-SUCCINYLBENZOATE SYNTHASE"/>
    <property type="match status" value="1"/>
</dbReference>
<evidence type="ECO:0000256" key="2">
    <source>
        <dbReference type="ARBA" id="ARBA00022723"/>
    </source>
</evidence>
<evidence type="ECO:0000256" key="3">
    <source>
        <dbReference type="ARBA" id="ARBA00022842"/>
    </source>
</evidence>
<organism evidence="9 10">
    <name type="scientific">Sphingobacterium allocomposti</name>
    <dbReference type="NCBI Taxonomy" id="415956"/>
    <lineage>
        <taxon>Bacteria</taxon>
        <taxon>Pseudomonadati</taxon>
        <taxon>Bacteroidota</taxon>
        <taxon>Sphingobacteriia</taxon>
        <taxon>Sphingobacteriales</taxon>
        <taxon>Sphingobacteriaceae</taxon>
        <taxon>Sphingobacterium</taxon>
    </lineage>
</organism>
<dbReference type="InterPro" id="IPR013342">
    <property type="entry name" value="Mandelate_racemase_C"/>
</dbReference>
<dbReference type="OrthoDB" id="9775391at2"/>
<reference evidence="9 10" key="1">
    <citation type="submission" date="2019-07" db="EMBL/GenBank/DDBJ databases">
        <title>Genomic Encyclopedia of Archaeal and Bacterial Type Strains, Phase II (KMG-II): from individual species to whole genera.</title>
        <authorList>
            <person name="Goeker M."/>
        </authorList>
    </citation>
    <scope>NUCLEOTIDE SEQUENCE [LARGE SCALE GENOMIC DNA]</scope>
    <source>
        <strain evidence="9 10">DSM 18850</strain>
    </source>
</reference>
<dbReference type="Pfam" id="PF02746">
    <property type="entry name" value="MR_MLE_N"/>
    <property type="match status" value="1"/>
</dbReference>
<dbReference type="GO" id="GO:0000287">
    <property type="term" value="F:magnesium ion binding"/>
    <property type="evidence" value="ECO:0007669"/>
    <property type="project" value="UniProtKB-ARBA"/>
</dbReference>
<evidence type="ECO:0000259" key="8">
    <source>
        <dbReference type="SMART" id="SM00922"/>
    </source>
</evidence>
<dbReference type="AlphaFoldDB" id="A0A5S5D3C1"/>
<keyword evidence="4 7" id="KW-0413">Isomerase</keyword>
<dbReference type="Proteomes" id="UP000325105">
    <property type="component" value="Unassembled WGS sequence"/>
</dbReference>
<evidence type="ECO:0000256" key="1">
    <source>
        <dbReference type="ARBA" id="ARBA00008031"/>
    </source>
</evidence>
<evidence type="ECO:0000256" key="4">
    <source>
        <dbReference type="ARBA" id="ARBA00023235"/>
    </source>
</evidence>
<evidence type="ECO:0000313" key="9">
    <source>
        <dbReference type="EMBL" id="TYP89302.1"/>
    </source>
</evidence>
<dbReference type="SMART" id="SM00922">
    <property type="entry name" value="MR_MLE"/>
    <property type="match status" value="1"/>
</dbReference>
<feature type="binding site" evidence="6">
    <location>
        <position position="190"/>
    </location>
    <ligand>
        <name>Mg(2+)</name>
        <dbReference type="ChEBI" id="CHEBI:18420"/>
    </ligand>
</feature>
<dbReference type="InterPro" id="IPR029017">
    <property type="entry name" value="Enolase-like_N"/>
</dbReference>
<comment type="similarity">
    <text evidence="1 7">Belongs to the mandelate racemase/muconate lactonizing enzyme family.</text>
</comment>
<feature type="active site" description="Proton acceptor; specific for (S)-substrate epimerization" evidence="5">
    <location>
        <position position="265"/>
    </location>
</feature>
<evidence type="ECO:0000256" key="6">
    <source>
        <dbReference type="PIRSR" id="PIRSR634603-3"/>
    </source>
</evidence>
<dbReference type="Gene3D" id="3.20.20.120">
    <property type="entry name" value="Enolase-like C-terminal domain"/>
    <property type="match status" value="1"/>
</dbReference>
<dbReference type="Gene3D" id="3.30.390.10">
    <property type="entry name" value="Enolase-like, N-terminal domain"/>
    <property type="match status" value="1"/>
</dbReference>
<dbReference type="GO" id="GO:0006518">
    <property type="term" value="P:peptide metabolic process"/>
    <property type="evidence" value="ECO:0007669"/>
    <property type="project" value="UniProtKB-ARBA"/>
</dbReference>
<feature type="domain" description="Mandelate racemase/muconate lactonizing enzyme C-terminal" evidence="8">
    <location>
        <begin position="141"/>
        <end position="237"/>
    </location>
</feature>
<evidence type="ECO:0000313" key="10">
    <source>
        <dbReference type="Proteomes" id="UP000325105"/>
    </source>
</evidence>
<dbReference type="InterPro" id="IPR036849">
    <property type="entry name" value="Enolase-like_C_sf"/>
</dbReference>
<feature type="binding site" evidence="6">
    <location>
        <position position="241"/>
    </location>
    <ligand>
        <name>Mg(2+)</name>
        <dbReference type="ChEBI" id="CHEBI:18420"/>
    </ligand>
</feature>
<dbReference type="SUPFAM" id="SSF54826">
    <property type="entry name" value="Enolase N-terminal domain-like"/>
    <property type="match status" value="1"/>
</dbReference>
<keyword evidence="10" id="KW-1185">Reference proteome</keyword>
<dbReference type="PANTHER" id="PTHR48073">
    <property type="entry name" value="O-SUCCINYLBENZOATE SYNTHASE-RELATED"/>
    <property type="match status" value="1"/>
</dbReference>
<accession>A0A5S5D3C1</accession>